<organism evidence="1 2">
    <name type="scientific">Mycena alexandri</name>
    <dbReference type="NCBI Taxonomy" id="1745969"/>
    <lineage>
        <taxon>Eukaryota</taxon>
        <taxon>Fungi</taxon>
        <taxon>Dikarya</taxon>
        <taxon>Basidiomycota</taxon>
        <taxon>Agaricomycotina</taxon>
        <taxon>Agaricomycetes</taxon>
        <taxon>Agaricomycetidae</taxon>
        <taxon>Agaricales</taxon>
        <taxon>Marasmiineae</taxon>
        <taxon>Mycenaceae</taxon>
        <taxon>Mycena</taxon>
    </lineage>
</organism>
<comment type="caution">
    <text evidence="1">The sequence shown here is derived from an EMBL/GenBank/DDBJ whole genome shotgun (WGS) entry which is preliminary data.</text>
</comment>
<sequence length="325" mass="35237">MVTTAGASSKPFMKIPSAFIVSSMEYPTPELSCVESPNQHLGSGTVRRFVTSLTARDDYPPFDSLFFPLQLYGTDCPRYGTTLTFCDGELESTGTLIKVMWTSLFPLRAFTLEPRAGVRDARTRGTDSDDARPFTHLTHLRHDDKTQAATSLRVSVDVEIALCGLNLRPRLAGLKFSTPSIMFLVQRSTTRSQVCGAGNHAGSLSEGELCVSAALLMHTTSCVDSRAARVHLRGVQLLLTAMTAHRKLYASSPARGAPSSTLLHFHSPPTCAHRDQHLCFDLRPLKALPCPHLGSASAHPPAIVWPTAAKALEYTAASVEIGNYV</sequence>
<keyword evidence="2" id="KW-1185">Reference proteome</keyword>
<gene>
    <name evidence="1" type="ORF">C8F04DRAFT_1392946</name>
</gene>
<accession>A0AAD6X470</accession>
<dbReference type="AlphaFoldDB" id="A0AAD6X470"/>
<evidence type="ECO:0000313" key="1">
    <source>
        <dbReference type="EMBL" id="KAJ7038393.1"/>
    </source>
</evidence>
<proteinExistence type="predicted"/>
<evidence type="ECO:0000313" key="2">
    <source>
        <dbReference type="Proteomes" id="UP001218188"/>
    </source>
</evidence>
<protein>
    <submittedName>
        <fullName evidence="1">Uncharacterized protein</fullName>
    </submittedName>
</protein>
<dbReference type="EMBL" id="JARJCM010000032">
    <property type="protein sequence ID" value="KAJ7038393.1"/>
    <property type="molecule type" value="Genomic_DNA"/>
</dbReference>
<dbReference type="Proteomes" id="UP001218188">
    <property type="component" value="Unassembled WGS sequence"/>
</dbReference>
<reference evidence="1" key="1">
    <citation type="submission" date="2023-03" db="EMBL/GenBank/DDBJ databases">
        <title>Massive genome expansion in bonnet fungi (Mycena s.s.) driven by repeated elements and novel gene families across ecological guilds.</title>
        <authorList>
            <consortium name="Lawrence Berkeley National Laboratory"/>
            <person name="Harder C.B."/>
            <person name="Miyauchi S."/>
            <person name="Viragh M."/>
            <person name="Kuo A."/>
            <person name="Thoen E."/>
            <person name="Andreopoulos B."/>
            <person name="Lu D."/>
            <person name="Skrede I."/>
            <person name="Drula E."/>
            <person name="Henrissat B."/>
            <person name="Morin E."/>
            <person name="Kohler A."/>
            <person name="Barry K."/>
            <person name="LaButti K."/>
            <person name="Morin E."/>
            <person name="Salamov A."/>
            <person name="Lipzen A."/>
            <person name="Mereny Z."/>
            <person name="Hegedus B."/>
            <person name="Baldrian P."/>
            <person name="Stursova M."/>
            <person name="Weitz H."/>
            <person name="Taylor A."/>
            <person name="Grigoriev I.V."/>
            <person name="Nagy L.G."/>
            <person name="Martin F."/>
            <person name="Kauserud H."/>
        </authorList>
    </citation>
    <scope>NUCLEOTIDE SEQUENCE</scope>
    <source>
        <strain evidence="1">CBHHK200</strain>
    </source>
</reference>
<name>A0AAD6X470_9AGAR</name>